<evidence type="ECO:0000313" key="1">
    <source>
        <dbReference type="EMBL" id="KAI4320022.1"/>
    </source>
</evidence>
<reference evidence="2" key="1">
    <citation type="journal article" date="2023" name="Front. Plant Sci.">
        <title>Chromosomal-level genome assembly of Melastoma candidum provides insights into trichome evolution.</title>
        <authorList>
            <person name="Zhong Y."/>
            <person name="Wu W."/>
            <person name="Sun C."/>
            <person name="Zou P."/>
            <person name="Liu Y."/>
            <person name="Dai S."/>
            <person name="Zhou R."/>
        </authorList>
    </citation>
    <scope>NUCLEOTIDE SEQUENCE [LARGE SCALE GENOMIC DNA]</scope>
</reference>
<sequence>MGVKNLWDILESCKKTMPLTHLQNKRLCIDLSCWMVQLQTVTKSHGCTKERVYLRGLFHRLRALIALNCSLVFVTDGSIPAIKLASYRRRLNLLKEVNKDDANVQNPGSMRRNMGSEFSRMVKEAKNLGLSLGIPCLDGLEEAEAQCALLNSESLCDGCFSSDSDIFLFGAETVYRDICLGDGGYVVCYEMADIKRHLGFGRNSLIALAVLLGSDYSQGIRGFGLESACRVLKVAGDDEILQKIVSGGMPFLKETKASKKQQPKSKITNKENSFDGVGPDSEMNDHFLRVIDAYLKPKCHSADSEIVLQAFAQLPFQRIKLQELCSQYFEWPPEKTDEYILPKIAERDLRRFANLRSTAAKAGVDLPLQQIPVKCPVSRVIKPRKVHGVACYEVSWDHWVCLGSSVILADLLKSACPERILDYENDLALRKKQNNRKSRRRKPEHVPLAPELDEKLQQLLLEIDSGSTSNIRRTCPTADSAEPINQGSAMSIDLCNGGSLVKNKADGGCTACSKVGPSTVEELIDLSSPSPSLEVLPSVIRNCSQLNGGRNCMQDIISLSDSDMEVSPEHAKKARELRLFISGLKE</sequence>
<comment type="caution">
    <text evidence="1">The sequence shown here is derived from an EMBL/GenBank/DDBJ whole genome shotgun (WGS) entry which is preliminary data.</text>
</comment>
<name>A0ACB9M748_9MYRT</name>
<dbReference type="EMBL" id="CM042889">
    <property type="protein sequence ID" value="KAI4320022.1"/>
    <property type="molecule type" value="Genomic_DNA"/>
</dbReference>
<keyword evidence="2" id="KW-1185">Reference proteome</keyword>
<protein>
    <submittedName>
        <fullName evidence="1">Uncharacterized protein</fullName>
    </submittedName>
</protein>
<gene>
    <name evidence="1" type="ORF">MLD38_033549</name>
</gene>
<dbReference type="Proteomes" id="UP001057402">
    <property type="component" value="Chromosome 10"/>
</dbReference>
<organism evidence="1 2">
    <name type="scientific">Melastoma candidum</name>
    <dbReference type="NCBI Taxonomy" id="119954"/>
    <lineage>
        <taxon>Eukaryota</taxon>
        <taxon>Viridiplantae</taxon>
        <taxon>Streptophyta</taxon>
        <taxon>Embryophyta</taxon>
        <taxon>Tracheophyta</taxon>
        <taxon>Spermatophyta</taxon>
        <taxon>Magnoliopsida</taxon>
        <taxon>eudicotyledons</taxon>
        <taxon>Gunneridae</taxon>
        <taxon>Pentapetalae</taxon>
        <taxon>rosids</taxon>
        <taxon>malvids</taxon>
        <taxon>Myrtales</taxon>
        <taxon>Melastomataceae</taxon>
        <taxon>Melastomatoideae</taxon>
        <taxon>Melastomateae</taxon>
        <taxon>Melastoma</taxon>
    </lineage>
</organism>
<evidence type="ECO:0000313" key="2">
    <source>
        <dbReference type="Proteomes" id="UP001057402"/>
    </source>
</evidence>
<proteinExistence type="predicted"/>
<accession>A0ACB9M748</accession>